<dbReference type="AlphaFoldDB" id="A0A3P7L6J5"/>
<dbReference type="Proteomes" id="UP000281553">
    <property type="component" value="Unassembled WGS sequence"/>
</dbReference>
<organism evidence="1 2">
    <name type="scientific">Dibothriocephalus latus</name>
    <name type="common">Fish tapeworm</name>
    <name type="synonym">Diphyllobothrium latum</name>
    <dbReference type="NCBI Taxonomy" id="60516"/>
    <lineage>
        <taxon>Eukaryota</taxon>
        <taxon>Metazoa</taxon>
        <taxon>Spiralia</taxon>
        <taxon>Lophotrochozoa</taxon>
        <taxon>Platyhelminthes</taxon>
        <taxon>Cestoda</taxon>
        <taxon>Eucestoda</taxon>
        <taxon>Diphyllobothriidea</taxon>
        <taxon>Diphyllobothriidae</taxon>
        <taxon>Dibothriocephalus</taxon>
    </lineage>
</organism>
<proteinExistence type="predicted"/>
<gene>
    <name evidence="1" type="ORF">DILT_LOCUS8936</name>
</gene>
<name>A0A3P7L6J5_DIBLA</name>
<sequence>MTALGTLLGERELVQKAIGAGDDEVLMVIAQKLPALADVLGTAGEGPVSLIVSNLREFFIL</sequence>
<dbReference type="OrthoDB" id="6283817at2759"/>
<protein>
    <submittedName>
        <fullName evidence="1">Uncharacterized protein</fullName>
    </submittedName>
</protein>
<dbReference type="EMBL" id="UYRU01055578">
    <property type="protein sequence ID" value="VDN13105.1"/>
    <property type="molecule type" value="Genomic_DNA"/>
</dbReference>
<accession>A0A3P7L6J5</accession>
<reference evidence="1 2" key="1">
    <citation type="submission" date="2018-11" db="EMBL/GenBank/DDBJ databases">
        <authorList>
            <consortium name="Pathogen Informatics"/>
        </authorList>
    </citation>
    <scope>NUCLEOTIDE SEQUENCE [LARGE SCALE GENOMIC DNA]</scope>
</reference>
<evidence type="ECO:0000313" key="1">
    <source>
        <dbReference type="EMBL" id="VDN13105.1"/>
    </source>
</evidence>
<keyword evidence="2" id="KW-1185">Reference proteome</keyword>
<evidence type="ECO:0000313" key="2">
    <source>
        <dbReference type="Proteomes" id="UP000281553"/>
    </source>
</evidence>